<dbReference type="EMBL" id="NMUJ01000013">
    <property type="protein sequence ID" value="OYV03268.1"/>
    <property type="molecule type" value="Genomic_DNA"/>
</dbReference>
<evidence type="ECO:0000313" key="2">
    <source>
        <dbReference type="EMBL" id="OYV03268.1"/>
    </source>
</evidence>
<protein>
    <recommendedName>
        <fullName evidence="4">Outer membrane protein beta-barrel domain-containing protein</fullName>
    </recommendedName>
</protein>
<name>A0A257LUB3_UNCW3</name>
<organism evidence="2 3">
    <name type="scientific">candidate division WOR-3 bacterium 4484_18</name>
    <dbReference type="NCBI Taxonomy" id="2020626"/>
    <lineage>
        <taxon>Bacteria</taxon>
        <taxon>Bacteria division WOR-3</taxon>
    </lineage>
</organism>
<reference evidence="3" key="1">
    <citation type="submission" date="2017-07" db="EMBL/GenBank/DDBJ databases">
        <title>Novel pathways for hydrocarbon cycling and metabolic interdependencies in hydrothermal sediment communities.</title>
        <authorList>
            <person name="Dombrowski N."/>
            <person name="Seitz K."/>
            <person name="Teske A."/>
            <person name="Baker B."/>
        </authorList>
    </citation>
    <scope>NUCLEOTIDE SEQUENCE [LARGE SCALE GENOMIC DNA]</scope>
</reference>
<evidence type="ECO:0000256" key="1">
    <source>
        <dbReference type="SAM" id="Phobius"/>
    </source>
</evidence>
<keyword evidence="1" id="KW-0812">Transmembrane</keyword>
<comment type="caution">
    <text evidence="2">The sequence shown here is derived from an EMBL/GenBank/DDBJ whole genome shotgun (WGS) entry which is preliminary data.</text>
</comment>
<accession>A0A257LUB3</accession>
<proteinExistence type="predicted"/>
<dbReference type="Proteomes" id="UP000216312">
    <property type="component" value="Unassembled WGS sequence"/>
</dbReference>
<sequence>MQHNAFAYAARTGFGTVGIFGVFFNSGEMLRTTTEQPEGIGTFAYNAYGVGVNYSKWLTDRFAFGLNVKLVAEDYGIEAPLGGPVGISTIAIDMGTFYYTEIDSIILAMAIQHFAPDVRPTGKYWVDVEGAVPFRYSVSDTFGAKWSVTCIC</sequence>
<gene>
    <name evidence="2" type="ORF">CGW93_01760</name>
</gene>
<keyword evidence="1" id="KW-0472">Membrane</keyword>
<feature type="transmembrane region" description="Helical" evidence="1">
    <location>
        <begin position="6"/>
        <end position="24"/>
    </location>
</feature>
<evidence type="ECO:0008006" key="4">
    <source>
        <dbReference type="Google" id="ProtNLM"/>
    </source>
</evidence>
<evidence type="ECO:0000313" key="3">
    <source>
        <dbReference type="Proteomes" id="UP000216312"/>
    </source>
</evidence>
<keyword evidence="1" id="KW-1133">Transmembrane helix</keyword>
<dbReference type="AlphaFoldDB" id="A0A257LUB3"/>